<comment type="cofactor">
    <cofactor evidence="6">
        <name>Zn(2+)</name>
        <dbReference type="ChEBI" id="CHEBI:29105"/>
    </cofactor>
    <text evidence="6">Binds 1 zinc ion.</text>
</comment>
<evidence type="ECO:0000259" key="7">
    <source>
        <dbReference type="Pfam" id="PF01432"/>
    </source>
</evidence>
<dbReference type="Pfam" id="PF01432">
    <property type="entry name" value="Peptidase_M3"/>
    <property type="match status" value="1"/>
</dbReference>
<evidence type="ECO:0000256" key="4">
    <source>
        <dbReference type="ARBA" id="ARBA00022833"/>
    </source>
</evidence>
<keyword evidence="10" id="KW-1185">Reference proteome</keyword>
<dbReference type="AlphaFoldDB" id="A0A410DT58"/>
<evidence type="ECO:0000256" key="1">
    <source>
        <dbReference type="ARBA" id="ARBA00022670"/>
    </source>
</evidence>
<reference evidence="9 10" key="1">
    <citation type="submission" date="2018-01" db="EMBL/GenBank/DDBJ databases">
        <title>Genome Sequencing and Assembly of Anaerobacter polyendosporus strain CT4.</title>
        <authorList>
            <person name="Tachaapaikoon C."/>
            <person name="Sutheeworapong S."/>
            <person name="Jenjaroenpun P."/>
            <person name="Wongsurawat T."/>
            <person name="Nookeaw I."/>
            <person name="Cheawchanlertfa P."/>
            <person name="Kosugi A."/>
            <person name="Cheevadhanarak S."/>
            <person name="Ratanakhanokchai K."/>
        </authorList>
    </citation>
    <scope>NUCLEOTIDE SEQUENCE [LARGE SCALE GENOMIC DNA]</scope>
    <source>
        <strain evidence="9 10">CT4</strain>
    </source>
</reference>
<dbReference type="GO" id="GO:0006508">
    <property type="term" value="P:proteolysis"/>
    <property type="evidence" value="ECO:0007669"/>
    <property type="project" value="UniProtKB-KW"/>
</dbReference>
<dbReference type="Gene3D" id="1.10.1370.20">
    <property type="entry name" value="Oligoendopeptidase f, C-terminal domain"/>
    <property type="match status" value="1"/>
</dbReference>
<protein>
    <submittedName>
        <fullName evidence="9">Oligoendopeptidase F</fullName>
    </submittedName>
</protein>
<dbReference type="RefSeq" id="WP_128213019.1">
    <property type="nucleotide sequence ID" value="NZ_CP025746.1"/>
</dbReference>
<keyword evidence="4 6" id="KW-0862">Zinc</keyword>
<dbReference type="GO" id="GO:0004222">
    <property type="term" value="F:metalloendopeptidase activity"/>
    <property type="evidence" value="ECO:0007669"/>
    <property type="project" value="InterPro"/>
</dbReference>
<sequence length="602" mass="69473">MDLAWSLDNIYTSLDSEEFKNDMKQLEAYIADIKSLEVDKWTDTIDIVSKIEQFLRLNNEYKKIYCKISSYAYLLMNADFENIEAANILDELEDKNSELTEVFVSFSRWLKTIEDLDEVIRRTEYLVEHEFYLKELLLKGKYLLSAKEEAIIAKLKNSGSSAWEKYYMELTAFTTEDITIRGKVESFTLSQLKNMLYDKDSFLRKEAYFKEADLCEGLSKACAKCINGISGEALTIYEAKGYKSPLQKVLINSRMDAETLDTMISAIKESLPVLRKFYEKKAEMLGYKSKLPFYDIYVPISDSNQEVSYAEAKELIISSFQNFSEELASFARKAFEDKWVDAEPRRGKGNFALEVDIFPIQQGRIMANFNGRFIDVSILAHEIGHAYHGSKVYRQTMLNTEYSTPIAETASVFCETILNNQLIEKLPSNEALVILESSISDSLYYLIDFYGRYLFENELLKRRKSGSLSVEELNEIMISCMKQAYGDSIEAETIHPYMWMNKPGYFMAENEFLNFPYSFGVLFSKGLYAEFIKNGQSFVAQYDKFLSATSTNNISDAAKIMGIDVHSIDFWRNSLKLIEKDIEKFRDRGTELLSQVSINRQP</sequence>
<dbReference type="InterPro" id="IPR001567">
    <property type="entry name" value="Pept_M3A_M3B_dom"/>
</dbReference>
<dbReference type="PANTHER" id="PTHR34217">
    <property type="entry name" value="METAL-DEPENDENT CARBOXYPEPTIDASE"/>
    <property type="match status" value="1"/>
</dbReference>
<evidence type="ECO:0000256" key="6">
    <source>
        <dbReference type="RuleBase" id="RU003435"/>
    </source>
</evidence>
<dbReference type="Pfam" id="PF08439">
    <property type="entry name" value="Peptidase_M3_N"/>
    <property type="match status" value="1"/>
</dbReference>
<organism evidence="9 10">
    <name type="scientific">Clostridium manihotivorum</name>
    <dbReference type="NCBI Taxonomy" id="2320868"/>
    <lineage>
        <taxon>Bacteria</taxon>
        <taxon>Bacillati</taxon>
        <taxon>Bacillota</taxon>
        <taxon>Clostridia</taxon>
        <taxon>Eubacteriales</taxon>
        <taxon>Clostridiaceae</taxon>
        <taxon>Clostridium</taxon>
    </lineage>
</organism>
<evidence type="ECO:0000313" key="9">
    <source>
        <dbReference type="EMBL" id="QAA32230.1"/>
    </source>
</evidence>
<dbReference type="Proteomes" id="UP000286268">
    <property type="component" value="Chromosome"/>
</dbReference>
<accession>A0A410DT58</accession>
<dbReference type="Gene3D" id="1.20.140.70">
    <property type="entry name" value="Oligopeptidase f, N-terminal domain"/>
    <property type="match status" value="1"/>
</dbReference>
<dbReference type="InterPro" id="IPR013647">
    <property type="entry name" value="OligopepF_N_dom"/>
</dbReference>
<dbReference type="InterPro" id="IPR001333">
    <property type="entry name" value="Peptidase_M32_Taq"/>
</dbReference>
<proteinExistence type="inferred from homology"/>
<keyword evidence="5 6" id="KW-0482">Metalloprotease</keyword>
<dbReference type="InterPro" id="IPR034006">
    <property type="entry name" value="M3B_PepF_2"/>
</dbReference>
<keyword evidence="1 6" id="KW-0645">Protease</keyword>
<evidence type="ECO:0000256" key="2">
    <source>
        <dbReference type="ARBA" id="ARBA00022723"/>
    </source>
</evidence>
<evidence type="ECO:0000256" key="5">
    <source>
        <dbReference type="ARBA" id="ARBA00023049"/>
    </source>
</evidence>
<feature type="domain" description="Oligopeptidase F N-terminal" evidence="8">
    <location>
        <begin position="114"/>
        <end position="172"/>
    </location>
</feature>
<dbReference type="CDD" id="cd09607">
    <property type="entry name" value="M3B_PepF"/>
    <property type="match status" value="1"/>
</dbReference>
<dbReference type="InterPro" id="IPR042088">
    <property type="entry name" value="OligoPept_F_C"/>
</dbReference>
<dbReference type="PANTHER" id="PTHR34217:SF1">
    <property type="entry name" value="CARBOXYPEPTIDASE 1"/>
    <property type="match status" value="1"/>
</dbReference>
<dbReference type="KEGG" id="cmah:C1I91_11595"/>
<dbReference type="OrthoDB" id="9769691at2"/>
<dbReference type="EMBL" id="CP025746">
    <property type="protein sequence ID" value="QAA32230.1"/>
    <property type="molecule type" value="Genomic_DNA"/>
</dbReference>
<dbReference type="GO" id="GO:0046872">
    <property type="term" value="F:metal ion binding"/>
    <property type="evidence" value="ECO:0007669"/>
    <property type="project" value="UniProtKB-UniRule"/>
</dbReference>
<evidence type="ECO:0000313" key="10">
    <source>
        <dbReference type="Proteomes" id="UP000286268"/>
    </source>
</evidence>
<name>A0A410DT58_9CLOT</name>
<comment type="similarity">
    <text evidence="6">Belongs to the peptidase M3 family.</text>
</comment>
<gene>
    <name evidence="9" type="ORF">C1I91_11595</name>
</gene>
<keyword evidence="3 6" id="KW-0378">Hydrolase</keyword>
<dbReference type="SUPFAM" id="SSF55486">
    <property type="entry name" value="Metalloproteases ('zincins'), catalytic domain"/>
    <property type="match status" value="1"/>
</dbReference>
<evidence type="ECO:0000256" key="3">
    <source>
        <dbReference type="ARBA" id="ARBA00022801"/>
    </source>
</evidence>
<evidence type="ECO:0000259" key="8">
    <source>
        <dbReference type="Pfam" id="PF08439"/>
    </source>
</evidence>
<feature type="domain" description="Peptidase M3A/M3B catalytic" evidence="7">
    <location>
        <begin position="195"/>
        <end position="576"/>
    </location>
</feature>
<keyword evidence="2 6" id="KW-0479">Metal-binding</keyword>
<dbReference type="GO" id="GO:0004181">
    <property type="term" value="F:metallocarboxypeptidase activity"/>
    <property type="evidence" value="ECO:0007669"/>
    <property type="project" value="InterPro"/>
</dbReference>